<proteinExistence type="predicted"/>
<sequence>MLFRKKIERYCAYCAFAGKISEDQMICQKCGVVPASHQCRRFRYDPLKRVPPRPKAQDFSKYEEKDYSL</sequence>
<accession>A0A9D1CMF0</accession>
<protein>
    <submittedName>
        <fullName evidence="2">Uncharacterized protein</fullName>
    </submittedName>
</protein>
<dbReference type="Proteomes" id="UP000886874">
    <property type="component" value="Unassembled WGS sequence"/>
</dbReference>
<dbReference type="EMBL" id="DVFN01000001">
    <property type="protein sequence ID" value="HIQ68706.1"/>
    <property type="molecule type" value="Genomic_DNA"/>
</dbReference>
<reference evidence="2" key="2">
    <citation type="journal article" date="2021" name="PeerJ">
        <title>Extensive microbial diversity within the chicken gut microbiome revealed by metagenomics and culture.</title>
        <authorList>
            <person name="Gilroy R."/>
            <person name="Ravi A."/>
            <person name="Getino M."/>
            <person name="Pursley I."/>
            <person name="Horton D.L."/>
            <person name="Alikhan N.F."/>
            <person name="Baker D."/>
            <person name="Gharbi K."/>
            <person name="Hall N."/>
            <person name="Watson M."/>
            <person name="Adriaenssens E.M."/>
            <person name="Foster-Nyarko E."/>
            <person name="Jarju S."/>
            <person name="Secka A."/>
            <person name="Antonio M."/>
            <person name="Oren A."/>
            <person name="Chaudhuri R.R."/>
            <person name="La Ragione R."/>
            <person name="Hildebrand F."/>
            <person name="Pallen M.J."/>
        </authorList>
    </citation>
    <scope>NUCLEOTIDE SEQUENCE</scope>
    <source>
        <strain evidence="2">ChiSjej2B20-13462</strain>
    </source>
</reference>
<feature type="compositionally biased region" description="Basic and acidic residues" evidence="1">
    <location>
        <begin position="55"/>
        <end position="69"/>
    </location>
</feature>
<reference evidence="2" key="1">
    <citation type="submission" date="2020-10" db="EMBL/GenBank/DDBJ databases">
        <authorList>
            <person name="Gilroy R."/>
        </authorList>
    </citation>
    <scope>NUCLEOTIDE SEQUENCE</scope>
    <source>
        <strain evidence="2">ChiSjej2B20-13462</strain>
    </source>
</reference>
<name>A0A9D1CMF0_9FIRM</name>
<dbReference type="AlphaFoldDB" id="A0A9D1CMF0"/>
<evidence type="ECO:0000313" key="3">
    <source>
        <dbReference type="Proteomes" id="UP000886874"/>
    </source>
</evidence>
<evidence type="ECO:0000313" key="2">
    <source>
        <dbReference type="EMBL" id="HIQ68706.1"/>
    </source>
</evidence>
<evidence type="ECO:0000256" key="1">
    <source>
        <dbReference type="SAM" id="MobiDB-lite"/>
    </source>
</evidence>
<gene>
    <name evidence="2" type="ORF">IAA67_00010</name>
</gene>
<comment type="caution">
    <text evidence="2">The sequence shown here is derived from an EMBL/GenBank/DDBJ whole genome shotgun (WGS) entry which is preliminary data.</text>
</comment>
<feature type="region of interest" description="Disordered" evidence="1">
    <location>
        <begin position="48"/>
        <end position="69"/>
    </location>
</feature>
<organism evidence="2 3">
    <name type="scientific">Candidatus Avoscillospira stercorigallinarum</name>
    <dbReference type="NCBI Taxonomy" id="2840708"/>
    <lineage>
        <taxon>Bacteria</taxon>
        <taxon>Bacillati</taxon>
        <taxon>Bacillota</taxon>
        <taxon>Clostridia</taxon>
        <taxon>Eubacteriales</taxon>
        <taxon>Oscillospiraceae</taxon>
        <taxon>Oscillospiraceae incertae sedis</taxon>
        <taxon>Candidatus Avoscillospira</taxon>
    </lineage>
</organism>